<dbReference type="RefSeq" id="XP_044722901.1">
    <property type="nucleotide sequence ID" value="XM_044861875.1"/>
</dbReference>
<dbReference type="Proteomes" id="UP000824596">
    <property type="component" value="Unassembled WGS sequence"/>
</dbReference>
<evidence type="ECO:0000313" key="1">
    <source>
        <dbReference type="EMBL" id="KAH0965388.1"/>
    </source>
</evidence>
<name>A0A9P8SJK1_9HYPO</name>
<accession>A0A9P8SJK1</accession>
<reference evidence="1" key="1">
    <citation type="submission" date="2021-09" db="EMBL/GenBank/DDBJ databases">
        <title>A high-quality genome of the endoparasitic fungus Hirsutella rhossiliensis with a comparison of Hirsutella genomes reveals transposable elements contributing to genome size variation.</title>
        <authorList>
            <person name="Lin R."/>
            <person name="Jiao Y."/>
            <person name="Sun X."/>
            <person name="Ling J."/>
            <person name="Xie B."/>
            <person name="Cheng X."/>
        </authorList>
    </citation>
    <scope>NUCLEOTIDE SEQUENCE</scope>
    <source>
        <strain evidence="1">HR02</strain>
    </source>
</reference>
<dbReference type="GeneID" id="68352533"/>
<protein>
    <submittedName>
        <fullName evidence="1">Uncharacterized protein</fullName>
    </submittedName>
</protein>
<gene>
    <name evidence="1" type="ORF">HRG_03404</name>
</gene>
<evidence type="ECO:0000313" key="2">
    <source>
        <dbReference type="Proteomes" id="UP000824596"/>
    </source>
</evidence>
<dbReference type="AlphaFoldDB" id="A0A9P8SJK1"/>
<comment type="caution">
    <text evidence="1">The sequence shown here is derived from an EMBL/GenBank/DDBJ whole genome shotgun (WGS) entry which is preliminary data.</text>
</comment>
<organism evidence="1 2">
    <name type="scientific">Hirsutella rhossiliensis</name>
    <dbReference type="NCBI Taxonomy" id="111463"/>
    <lineage>
        <taxon>Eukaryota</taxon>
        <taxon>Fungi</taxon>
        <taxon>Dikarya</taxon>
        <taxon>Ascomycota</taxon>
        <taxon>Pezizomycotina</taxon>
        <taxon>Sordariomycetes</taxon>
        <taxon>Hypocreomycetidae</taxon>
        <taxon>Hypocreales</taxon>
        <taxon>Ophiocordycipitaceae</taxon>
        <taxon>Hirsutella</taxon>
    </lineage>
</organism>
<proteinExistence type="predicted"/>
<dbReference type="EMBL" id="JAIZPD010000003">
    <property type="protein sequence ID" value="KAH0965388.1"/>
    <property type="molecule type" value="Genomic_DNA"/>
</dbReference>
<dbReference type="OrthoDB" id="364779at2759"/>
<keyword evidence="2" id="KW-1185">Reference proteome</keyword>
<sequence length="84" mass="9661">MDQHRRFELSDLYPREPDLFKTDRDGEDLSFAPLLNSGREISVVELSKSGYDPKLWLHSPTRGILPAWLGPERERPSPLSAWLA</sequence>